<evidence type="ECO:0000256" key="1">
    <source>
        <dbReference type="SAM" id="Phobius"/>
    </source>
</evidence>
<reference evidence="2 3" key="1">
    <citation type="submission" date="2006-02" db="EMBL/GenBank/DDBJ databases">
        <authorList>
            <person name="Amann R."/>
            <person name="Ferriera S."/>
            <person name="Johnson J."/>
            <person name="Kravitz S."/>
            <person name="Halpern A."/>
            <person name="Remington K."/>
            <person name="Beeson K."/>
            <person name="Tran B."/>
            <person name="Rogers Y.-H."/>
            <person name="Friedman R."/>
            <person name="Venter J.C."/>
        </authorList>
    </citation>
    <scope>NUCLEOTIDE SEQUENCE [LARGE SCALE GENOMIC DNA]</scope>
    <source>
        <strain evidence="2 3">DSM 3645</strain>
    </source>
</reference>
<keyword evidence="1" id="KW-1133">Transmembrane helix</keyword>
<feature type="transmembrane region" description="Helical" evidence="1">
    <location>
        <begin position="29"/>
        <end position="49"/>
    </location>
</feature>
<feature type="non-terminal residue" evidence="2">
    <location>
        <position position="399"/>
    </location>
</feature>
<proteinExistence type="predicted"/>
<dbReference type="AlphaFoldDB" id="A4A1H8"/>
<protein>
    <submittedName>
        <fullName evidence="2">Uncharacterized protein</fullName>
    </submittedName>
</protein>
<sequence>MMVPISEVATAEPMRTDDEREGLSPQTLLALWGFAGVFVLGCVLFLIWYSRASHQAEIADANDRISQAVVAAKQWIDGDTSQNGESVERRLVDVLNDQIATERDEGESVLIEVRRHQSQVARERLQRQATAIWNEAKQQIKVKRVANAIPLLKKYVADPYAIDKSKAEQLLVEAETAVSDSLALECLLGLSEEEFDTAMTSGEIEDGKVKDPVLVAVRKETILRNLEASVQTRAERKRQEDTRKIAVEQTRMAEDRRRNLEMKTKLANLRNPETVSFKDLTNFPEDYLGKHVRINSVWFHGDLERERKIGVFTVGVSSRDGKRVSNVLLRGELKFVVSEDFGRTLDLLFEADKMVGTNLCCEIAQMGEYLVGRVYRIETLNLNGDVLNAYDDKRIIGGG</sequence>
<evidence type="ECO:0000313" key="2">
    <source>
        <dbReference type="EMBL" id="EAQ77427.1"/>
    </source>
</evidence>
<keyword evidence="1" id="KW-0472">Membrane</keyword>
<dbReference type="Proteomes" id="UP000004358">
    <property type="component" value="Unassembled WGS sequence"/>
</dbReference>
<dbReference type="EMBL" id="AANZ01000034">
    <property type="protein sequence ID" value="EAQ77427.1"/>
    <property type="molecule type" value="Genomic_DNA"/>
</dbReference>
<name>A4A1H8_9BACT</name>
<dbReference type="HOGENOM" id="CLU_691718_0_0_0"/>
<gene>
    <name evidence="2" type="ORF">DSM3645_04660</name>
</gene>
<keyword evidence="1" id="KW-0812">Transmembrane</keyword>
<accession>A4A1H8</accession>
<organism evidence="2 3">
    <name type="scientific">Blastopirellula marina DSM 3645</name>
    <dbReference type="NCBI Taxonomy" id="314230"/>
    <lineage>
        <taxon>Bacteria</taxon>
        <taxon>Pseudomonadati</taxon>
        <taxon>Planctomycetota</taxon>
        <taxon>Planctomycetia</taxon>
        <taxon>Pirellulales</taxon>
        <taxon>Pirellulaceae</taxon>
        <taxon>Blastopirellula</taxon>
    </lineage>
</organism>
<comment type="caution">
    <text evidence="2">The sequence shown here is derived from an EMBL/GenBank/DDBJ whole genome shotgun (WGS) entry which is preliminary data.</text>
</comment>
<evidence type="ECO:0000313" key="3">
    <source>
        <dbReference type="Proteomes" id="UP000004358"/>
    </source>
</evidence>